<name>A0A941CQC7_9CLOT</name>
<dbReference type="InterPro" id="IPR008930">
    <property type="entry name" value="Terpenoid_cyclase/PrenylTrfase"/>
</dbReference>
<dbReference type="Proteomes" id="UP000675379">
    <property type="component" value="Unassembled WGS sequence"/>
</dbReference>
<organism evidence="1 2">
    <name type="scientific">Proteiniclasticum sediminis</name>
    <dbReference type="NCBI Taxonomy" id="2804028"/>
    <lineage>
        <taxon>Bacteria</taxon>
        <taxon>Bacillati</taxon>
        <taxon>Bacillota</taxon>
        <taxon>Clostridia</taxon>
        <taxon>Eubacteriales</taxon>
        <taxon>Clostridiaceae</taxon>
        <taxon>Proteiniclasticum</taxon>
    </lineage>
</organism>
<dbReference type="Gene3D" id="1.50.10.20">
    <property type="match status" value="1"/>
</dbReference>
<sequence>MKLNLEAFYASHRGNGGEYWASPEGKLGLENPVSTLTALLTLGELGIPASDPLVQGALTLLKEAVLPDGRVRIAPQGSIYPCHLALAAASFGRNGQGESSEALRVRQRLLATRHGDGGWQCRKFSFGRGPETELSNPGVTLLVLDAFKEKPEAKGELDSAVETLLAHWTVKTPVGPCHFGMGSRFMAVEYPFLRYNLFYYVYVLSFYPYARKDPRFFEAWTVLKEKLDPEGYLPLEAPQKKLLKLGIYESPAVAELAKKRIQRILENLGSLE</sequence>
<evidence type="ECO:0000313" key="1">
    <source>
        <dbReference type="EMBL" id="MBR0576840.1"/>
    </source>
</evidence>
<gene>
    <name evidence="1" type="ORF">KCG48_10915</name>
</gene>
<dbReference type="SUPFAM" id="SSF48239">
    <property type="entry name" value="Terpenoid cyclases/Protein prenyltransferases"/>
    <property type="match status" value="1"/>
</dbReference>
<accession>A0A941CQC7</accession>
<reference evidence="1" key="1">
    <citation type="submission" date="2021-04" db="EMBL/GenBank/DDBJ databases">
        <title>Proteiniclasticum sedimins sp. nov., an obligate anaerobic bacterium isolated from anaerobic sludge.</title>
        <authorList>
            <person name="Liu J."/>
        </authorList>
    </citation>
    <scope>NUCLEOTIDE SEQUENCE</scope>
    <source>
        <strain evidence="1">BAD-10</strain>
    </source>
</reference>
<dbReference type="AlphaFoldDB" id="A0A941CQC7"/>
<comment type="caution">
    <text evidence="1">The sequence shown here is derived from an EMBL/GenBank/DDBJ whole genome shotgun (WGS) entry which is preliminary data.</text>
</comment>
<dbReference type="RefSeq" id="WP_211802259.1">
    <property type="nucleotide sequence ID" value="NZ_JAGSCS010000015.1"/>
</dbReference>
<proteinExistence type="predicted"/>
<protein>
    <submittedName>
        <fullName evidence="1">Prenyltransferase</fullName>
    </submittedName>
</protein>
<dbReference type="EMBL" id="JAGSCS010000015">
    <property type="protein sequence ID" value="MBR0576840.1"/>
    <property type="molecule type" value="Genomic_DNA"/>
</dbReference>
<keyword evidence="2" id="KW-1185">Reference proteome</keyword>
<evidence type="ECO:0000313" key="2">
    <source>
        <dbReference type="Proteomes" id="UP000675379"/>
    </source>
</evidence>